<organism evidence="2 3">
    <name type="scientific">Trichonephila clavipes</name>
    <name type="common">Golden silk orbweaver</name>
    <name type="synonym">Nephila clavipes</name>
    <dbReference type="NCBI Taxonomy" id="2585209"/>
    <lineage>
        <taxon>Eukaryota</taxon>
        <taxon>Metazoa</taxon>
        <taxon>Ecdysozoa</taxon>
        <taxon>Arthropoda</taxon>
        <taxon>Chelicerata</taxon>
        <taxon>Arachnida</taxon>
        <taxon>Araneae</taxon>
        <taxon>Araneomorphae</taxon>
        <taxon>Entelegynae</taxon>
        <taxon>Araneoidea</taxon>
        <taxon>Nephilidae</taxon>
        <taxon>Trichonephila</taxon>
    </lineage>
</organism>
<reference evidence="2" key="1">
    <citation type="submission" date="2020-08" db="EMBL/GenBank/DDBJ databases">
        <title>Multicomponent nature underlies the extraordinary mechanical properties of spider dragline silk.</title>
        <authorList>
            <person name="Kono N."/>
            <person name="Nakamura H."/>
            <person name="Mori M."/>
            <person name="Yoshida Y."/>
            <person name="Ohtoshi R."/>
            <person name="Malay A.D."/>
            <person name="Moran D.A.P."/>
            <person name="Tomita M."/>
            <person name="Numata K."/>
            <person name="Arakawa K."/>
        </authorList>
    </citation>
    <scope>NUCLEOTIDE SEQUENCE</scope>
</reference>
<dbReference type="PANTHER" id="PTHR10073:SF12">
    <property type="entry name" value="DNA MISMATCH REPAIR PROTEIN MLH1"/>
    <property type="match status" value="1"/>
</dbReference>
<dbReference type="GO" id="GO:0140664">
    <property type="term" value="F:ATP-dependent DNA damage sensor activity"/>
    <property type="evidence" value="ECO:0007669"/>
    <property type="project" value="InterPro"/>
</dbReference>
<accession>A0A8X6VXQ9</accession>
<proteinExistence type="predicted"/>
<dbReference type="AlphaFoldDB" id="A0A8X6VXQ9"/>
<dbReference type="GO" id="GO:0032389">
    <property type="term" value="C:MutLalpha complex"/>
    <property type="evidence" value="ECO:0007669"/>
    <property type="project" value="TreeGrafter"/>
</dbReference>
<dbReference type="Proteomes" id="UP000887159">
    <property type="component" value="Unassembled WGS sequence"/>
</dbReference>
<dbReference type="Pfam" id="PF16413">
    <property type="entry name" value="Mlh1_C"/>
    <property type="match status" value="1"/>
</dbReference>
<evidence type="ECO:0000259" key="1">
    <source>
        <dbReference type="Pfam" id="PF16413"/>
    </source>
</evidence>
<evidence type="ECO:0000313" key="2">
    <source>
        <dbReference type="EMBL" id="GFY24503.1"/>
    </source>
</evidence>
<dbReference type="InterPro" id="IPR032189">
    <property type="entry name" value="Mlh1_C"/>
</dbReference>
<dbReference type="GO" id="GO:0016887">
    <property type="term" value="F:ATP hydrolysis activity"/>
    <property type="evidence" value="ECO:0007669"/>
    <property type="project" value="InterPro"/>
</dbReference>
<sequence length="267" mass="30124">MTLLPTVPDVTFEEITKKTSDDSTKEKKIYDHQLVRTDCKERKLEAFFTSSPTDLPSSSNEKTEANKDGNIEELPTRVEIQLTSILELRNEIEKDCHPGLNDVIQHMTFVGCVDQKFALFQHNTNLYLGNTHEISKELFYQIMLKDFGNFGALRLSNPAPIADLAMIALDSEDSGWTVADGPKESLAKYVVDLLKSKAPMLDEYFSVEIDEGAFKIFKTIANPAGCEKRCVIGFLNARNVKPVEIHRQLVQSFGENVMSEEMDLIIQ</sequence>
<protein>
    <submittedName>
        <fullName evidence="2">DNA mismatch repair protein Mlh1</fullName>
    </submittedName>
</protein>
<name>A0A8X6VXQ9_TRICX</name>
<dbReference type="PANTHER" id="PTHR10073">
    <property type="entry name" value="DNA MISMATCH REPAIR PROTEIN MLH, PMS, MUTL"/>
    <property type="match status" value="1"/>
</dbReference>
<dbReference type="InterPro" id="IPR038973">
    <property type="entry name" value="MutL/Mlh/Pms-like"/>
</dbReference>
<comment type="caution">
    <text evidence="2">The sequence shown here is derived from an EMBL/GenBank/DDBJ whole genome shotgun (WGS) entry which is preliminary data.</text>
</comment>
<feature type="domain" description="DNA mismatch repair protein Mlh1 C-terminal" evidence="1">
    <location>
        <begin position="81"/>
        <end position="211"/>
    </location>
</feature>
<dbReference type="EMBL" id="BMAU01021369">
    <property type="protein sequence ID" value="GFY24503.1"/>
    <property type="molecule type" value="Genomic_DNA"/>
</dbReference>
<dbReference type="GO" id="GO:0006298">
    <property type="term" value="P:mismatch repair"/>
    <property type="evidence" value="ECO:0007669"/>
    <property type="project" value="InterPro"/>
</dbReference>
<keyword evidence="3" id="KW-1185">Reference proteome</keyword>
<gene>
    <name evidence="2" type="primary">Mlh1</name>
    <name evidence="2" type="ORF">TNCV_1015491</name>
</gene>
<evidence type="ECO:0000313" key="3">
    <source>
        <dbReference type="Proteomes" id="UP000887159"/>
    </source>
</evidence>